<evidence type="ECO:0000313" key="4">
    <source>
        <dbReference type="Proteomes" id="UP000037510"/>
    </source>
</evidence>
<reference evidence="3 4" key="1">
    <citation type="journal article" date="2015" name="Genome Biol. Evol.">
        <title>The genome of winter moth (Operophtera brumata) provides a genomic perspective on sexual dimorphism and phenology.</title>
        <authorList>
            <person name="Derks M.F."/>
            <person name="Smit S."/>
            <person name="Salis L."/>
            <person name="Schijlen E."/>
            <person name="Bossers A."/>
            <person name="Mateman C."/>
            <person name="Pijl A.S."/>
            <person name="de Ridder D."/>
            <person name="Groenen M.A."/>
            <person name="Visser M.E."/>
            <person name="Megens H.J."/>
        </authorList>
    </citation>
    <scope>NUCLEOTIDE SEQUENCE [LARGE SCALE GENOMIC DNA]</scope>
    <source>
        <strain evidence="3">WM2013NL</strain>
        <tissue evidence="3">Head and thorax</tissue>
    </source>
</reference>
<protein>
    <submittedName>
        <fullName evidence="3">Protein-like protein</fullName>
    </submittedName>
</protein>
<organism evidence="3 4">
    <name type="scientific">Operophtera brumata</name>
    <name type="common">Winter moth</name>
    <name type="synonym">Phalaena brumata</name>
    <dbReference type="NCBI Taxonomy" id="104452"/>
    <lineage>
        <taxon>Eukaryota</taxon>
        <taxon>Metazoa</taxon>
        <taxon>Ecdysozoa</taxon>
        <taxon>Arthropoda</taxon>
        <taxon>Hexapoda</taxon>
        <taxon>Insecta</taxon>
        <taxon>Pterygota</taxon>
        <taxon>Neoptera</taxon>
        <taxon>Endopterygota</taxon>
        <taxon>Lepidoptera</taxon>
        <taxon>Glossata</taxon>
        <taxon>Ditrysia</taxon>
        <taxon>Geometroidea</taxon>
        <taxon>Geometridae</taxon>
        <taxon>Larentiinae</taxon>
        <taxon>Operophtera</taxon>
    </lineage>
</organism>
<evidence type="ECO:0000256" key="1">
    <source>
        <dbReference type="SAM" id="MobiDB-lite"/>
    </source>
</evidence>
<dbReference type="AlphaFoldDB" id="A0A0L7LGM6"/>
<feature type="region of interest" description="Disordered" evidence="1">
    <location>
        <begin position="41"/>
        <end position="82"/>
    </location>
</feature>
<gene>
    <name evidence="3" type="ORF">OBRU01_08844</name>
</gene>
<dbReference type="Proteomes" id="UP000037510">
    <property type="component" value="Unassembled WGS sequence"/>
</dbReference>
<keyword evidence="2" id="KW-0812">Transmembrane</keyword>
<proteinExistence type="predicted"/>
<dbReference type="PROSITE" id="PS51257">
    <property type="entry name" value="PROKAR_LIPOPROTEIN"/>
    <property type="match status" value="1"/>
</dbReference>
<evidence type="ECO:0000313" key="3">
    <source>
        <dbReference type="EMBL" id="KOB74570.1"/>
    </source>
</evidence>
<accession>A0A0L7LGM6</accession>
<dbReference type="EMBL" id="JTDY01001197">
    <property type="protein sequence ID" value="KOB74570.1"/>
    <property type="molecule type" value="Genomic_DNA"/>
</dbReference>
<keyword evidence="4" id="KW-1185">Reference proteome</keyword>
<keyword evidence="2" id="KW-1133">Transmembrane helix</keyword>
<feature type="transmembrane region" description="Helical" evidence="2">
    <location>
        <begin position="7"/>
        <end position="28"/>
    </location>
</feature>
<evidence type="ECO:0000256" key="2">
    <source>
        <dbReference type="SAM" id="Phobius"/>
    </source>
</evidence>
<feature type="compositionally biased region" description="Basic and acidic residues" evidence="1">
    <location>
        <begin position="63"/>
        <end position="82"/>
    </location>
</feature>
<sequence length="103" mass="11037">MKGGLCVIYTSLLTISVLSSCALLILVVSEAVQPDGGIDTKVDLSGFHNVSQKPDTGSEDEPREPVDETPPKDDVHEEKKASFEDQEMIFAEALSLNSVTTDG</sequence>
<keyword evidence="2" id="KW-0472">Membrane</keyword>
<dbReference type="OrthoDB" id="7336095at2759"/>
<name>A0A0L7LGM6_OPEBR</name>
<comment type="caution">
    <text evidence="3">The sequence shown here is derived from an EMBL/GenBank/DDBJ whole genome shotgun (WGS) entry which is preliminary data.</text>
</comment>